<feature type="transmembrane region" description="Helical" evidence="1">
    <location>
        <begin position="182"/>
        <end position="199"/>
    </location>
</feature>
<evidence type="ECO:0000313" key="3">
    <source>
        <dbReference type="Proteomes" id="UP000886724"/>
    </source>
</evidence>
<feature type="transmembrane region" description="Helical" evidence="1">
    <location>
        <begin position="57"/>
        <end position="74"/>
    </location>
</feature>
<dbReference type="AlphaFoldDB" id="A0A9D1XKP9"/>
<protein>
    <submittedName>
        <fullName evidence="2">Uncharacterized protein</fullName>
    </submittedName>
</protein>
<sequence length="397" mass="47825">MIIFNTVINFMESLLFVWFIADFFDFKDNKNKFIVISALLQFSILEVSQFINYYGIFLSFISIFLLIVLIYIFTKYVTFKHIYVILVQNALLMIYIIISVYICDLFTFKDTYIIECILCKILQLFGNIIMLKYKNKLAVTLEITKWKVVIVFEIILFILLYSMFYRTLFSDNSAFFFELNEILLLILCIMFMYIVNLINEEHREKMQLIKDKQREEFQRQKYYAISNVKNEIEALDHRLFYTVFKIEEYLKKQDYESIDKIIDYYKNQVLKHKLVIDTGNHIFDTLYSVKINEMVMTGIDISNIVLINKNQFYDDLGLINFIQRTLDFFRECKYLKIDISEENGFVLFKLIYRDGIVNLDELKMFLDENPWLPVMYNLDDCQIRGIRISFKMEQDDD</sequence>
<organism evidence="2 3">
    <name type="scientific">Candidatus Erysipelatoclostridium merdavium</name>
    <dbReference type="NCBI Taxonomy" id="2838566"/>
    <lineage>
        <taxon>Bacteria</taxon>
        <taxon>Bacillati</taxon>
        <taxon>Bacillota</taxon>
        <taxon>Erysipelotrichia</taxon>
        <taxon>Erysipelotrichales</taxon>
        <taxon>Erysipelotrichales incertae sedis</taxon>
    </lineage>
</organism>
<name>A0A9D1XKP9_9FIRM</name>
<keyword evidence="1" id="KW-0812">Transmembrane</keyword>
<feature type="transmembrane region" description="Helical" evidence="1">
    <location>
        <begin position="81"/>
        <end position="100"/>
    </location>
</feature>
<comment type="caution">
    <text evidence="2">The sequence shown here is derived from an EMBL/GenBank/DDBJ whole genome shotgun (WGS) entry which is preliminary data.</text>
</comment>
<accession>A0A9D1XKP9</accession>
<reference evidence="2" key="1">
    <citation type="journal article" date="2021" name="PeerJ">
        <title>Extensive microbial diversity within the chicken gut microbiome revealed by metagenomics and culture.</title>
        <authorList>
            <person name="Gilroy R."/>
            <person name="Ravi A."/>
            <person name="Getino M."/>
            <person name="Pursley I."/>
            <person name="Horton D.L."/>
            <person name="Alikhan N.F."/>
            <person name="Baker D."/>
            <person name="Gharbi K."/>
            <person name="Hall N."/>
            <person name="Watson M."/>
            <person name="Adriaenssens E.M."/>
            <person name="Foster-Nyarko E."/>
            <person name="Jarju S."/>
            <person name="Secka A."/>
            <person name="Antonio M."/>
            <person name="Oren A."/>
            <person name="Chaudhuri R.R."/>
            <person name="La Ragione R."/>
            <person name="Hildebrand F."/>
            <person name="Pallen M.J."/>
        </authorList>
    </citation>
    <scope>NUCLEOTIDE SEQUENCE</scope>
    <source>
        <strain evidence="2">ChiGjej1B1-14440</strain>
    </source>
</reference>
<keyword evidence="1" id="KW-1133">Transmembrane helix</keyword>
<dbReference type="EMBL" id="DXET01000077">
    <property type="protein sequence ID" value="HIX80956.1"/>
    <property type="molecule type" value="Genomic_DNA"/>
</dbReference>
<dbReference type="Proteomes" id="UP000886724">
    <property type="component" value="Unassembled WGS sequence"/>
</dbReference>
<evidence type="ECO:0000313" key="2">
    <source>
        <dbReference type="EMBL" id="HIX80956.1"/>
    </source>
</evidence>
<gene>
    <name evidence="2" type="ORF">H9980_03150</name>
</gene>
<feature type="transmembrane region" description="Helical" evidence="1">
    <location>
        <begin position="143"/>
        <end position="162"/>
    </location>
</feature>
<keyword evidence="1" id="KW-0472">Membrane</keyword>
<feature type="transmembrane region" description="Helical" evidence="1">
    <location>
        <begin position="6"/>
        <end position="26"/>
    </location>
</feature>
<proteinExistence type="predicted"/>
<evidence type="ECO:0000256" key="1">
    <source>
        <dbReference type="SAM" id="Phobius"/>
    </source>
</evidence>
<feature type="transmembrane region" description="Helical" evidence="1">
    <location>
        <begin position="112"/>
        <end position="131"/>
    </location>
</feature>
<reference evidence="2" key="2">
    <citation type="submission" date="2021-04" db="EMBL/GenBank/DDBJ databases">
        <authorList>
            <person name="Gilroy R."/>
        </authorList>
    </citation>
    <scope>NUCLEOTIDE SEQUENCE</scope>
    <source>
        <strain evidence="2">ChiGjej1B1-14440</strain>
    </source>
</reference>